<reference evidence="2 3" key="1">
    <citation type="submission" date="2022-05" db="EMBL/GenBank/DDBJ databases">
        <authorList>
            <consortium name="Genoscope - CEA"/>
            <person name="William W."/>
        </authorList>
    </citation>
    <scope>NUCLEOTIDE SEQUENCE [LARGE SCALE GENOMIC DNA]</scope>
</reference>
<feature type="domain" description="Integrase core" evidence="1">
    <location>
        <begin position="134"/>
        <end position="310"/>
    </location>
</feature>
<dbReference type="Proteomes" id="UP001159405">
    <property type="component" value="Unassembled WGS sequence"/>
</dbReference>
<dbReference type="Pfam" id="PF24764">
    <property type="entry name" value="rva_4"/>
    <property type="match status" value="1"/>
</dbReference>
<evidence type="ECO:0000313" key="2">
    <source>
        <dbReference type="EMBL" id="CAH3171098.1"/>
    </source>
</evidence>
<evidence type="ECO:0000313" key="3">
    <source>
        <dbReference type="Proteomes" id="UP001159405"/>
    </source>
</evidence>
<organism evidence="2 3">
    <name type="scientific">Porites lobata</name>
    <dbReference type="NCBI Taxonomy" id="104759"/>
    <lineage>
        <taxon>Eukaryota</taxon>
        <taxon>Metazoa</taxon>
        <taxon>Cnidaria</taxon>
        <taxon>Anthozoa</taxon>
        <taxon>Hexacorallia</taxon>
        <taxon>Scleractinia</taxon>
        <taxon>Fungiina</taxon>
        <taxon>Poritidae</taxon>
        <taxon>Porites</taxon>
    </lineage>
</organism>
<dbReference type="PANTHER" id="PTHR46791">
    <property type="entry name" value="EXPRESSED PROTEIN"/>
    <property type="match status" value="1"/>
</dbReference>
<dbReference type="InterPro" id="IPR058913">
    <property type="entry name" value="Integrase_dom_put"/>
</dbReference>
<comment type="caution">
    <text evidence="2">The sequence shown here is derived from an EMBL/GenBank/DDBJ whole genome shotgun (WGS) entry which is preliminary data.</text>
</comment>
<protein>
    <recommendedName>
        <fullName evidence="1">Integrase core domain-containing protein</fullName>
    </recommendedName>
</protein>
<sequence length="402" mass="46633">MPLPEYTACMSCHDSSDQNELELISQYFKQGYNNLEILEFLKIHGVTISLSTLKRRLRSLGLSRRDTASDHELKDAIEKELGKSGCFVGCRKMWARLRRKGVISKRSMVMRCLREHDPEGVESRRKKRLRRRAYHSKGPNFIWHIDGHDKLKPYGFSVHRCIDGFSRRLIWLEVGPTNKNPEVIAKYYLEAVKQSGGVPWKIRSDDGTENSVIEAIHTYLRSAHNDENAGMGCFAFGRSTADQRIEAYWSQLVKDGPGWWINFFKDLSDLGLFISSDPVHQECIRFCFLQILRDELYQVAEIWNQHHIASSKFGNSSGPRGKPDCMYFLPHLYNTEDYKVNVDRHEVEEFIDNSTMCPADFREEFEEFAITIINELGLHSPQDVDEGLDLYLRLIEEIENLT</sequence>
<accession>A0ABN8QVP0</accession>
<proteinExistence type="predicted"/>
<dbReference type="PANTHER" id="PTHR46791:SF13">
    <property type="entry name" value="CLR5 DOMAIN-CONTAINING PROTEIN"/>
    <property type="match status" value="1"/>
</dbReference>
<dbReference type="InterPro" id="IPR012337">
    <property type="entry name" value="RNaseH-like_sf"/>
</dbReference>
<dbReference type="SUPFAM" id="SSF53098">
    <property type="entry name" value="Ribonuclease H-like"/>
    <property type="match status" value="1"/>
</dbReference>
<gene>
    <name evidence="2" type="ORF">PLOB_00011567</name>
</gene>
<name>A0ABN8QVP0_9CNID</name>
<dbReference type="EMBL" id="CALNXK010000161">
    <property type="protein sequence ID" value="CAH3171098.1"/>
    <property type="molecule type" value="Genomic_DNA"/>
</dbReference>
<keyword evidence="3" id="KW-1185">Reference proteome</keyword>
<evidence type="ECO:0000259" key="1">
    <source>
        <dbReference type="Pfam" id="PF24764"/>
    </source>
</evidence>